<keyword evidence="5" id="KW-1185">Reference proteome</keyword>
<evidence type="ECO:0000256" key="2">
    <source>
        <dbReference type="ARBA" id="ARBA00006436"/>
    </source>
</evidence>
<feature type="domain" description="Ubiquinol-cytochrome c chaperone" evidence="3">
    <location>
        <begin position="37"/>
        <end position="177"/>
    </location>
</feature>
<reference evidence="5" key="1">
    <citation type="journal article" date="2019" name="Int. J. Syst. Evol. Microbiol.">
        <title>The Global Catalogue of Microorganisms (GCM) 10K type strain sequencing project: providing services to taxonomists for standard genome sequencing and annotation.</title>
        <authorList>
            <consortium name="The Broad Institute Genomics Platform"/>
            <consortium name="The Broad Institute Genome Sequencing Center for Infectious Disease"/>
            <person name="Wu L."/>
            <person name="Ma J."/>
        </authorList>
    </citation>
    <scope>NUCLEOTIDE SEQUENCE [LARGE SCALE GENOMIC DNA]</scope>
    <source>
        <strain evidence="5">KCTC 42182</strain>
    </source>
</reference>
<dbReference type="InterPro" id="IPR021150">
    <property type="entry name" value="Ubiq_cyt_c_chap"/>
</dbReference>
<dbReference type="PANTHER" id="PTHR12184">
    <property type="entry name" value="UBIQUINOL-CYTOCHROME C REDUCTASE COMPLEX ASSEMBLY FACTOR 1 FAMILY MEMBER"/>
    <property type="match status" value="1"/>
</dbReference>
<organism evidence="4 5">
    <name type="scientific">Ferrovibrio xuzhouensis</name>
    <dbReference type="NCBI Taxonomy" id="1576914"/>
    <lineage>
        <taxon>Bacteria</taxon>
        <taxon>Pseudomonadati</taxon>
        <taxon>Pseudomonadota</taxon>
        <taxon>Alphaproteobacteria</taxon>
        <taxon>Rhodospirillales</taxon>
        <taxon>Rhodospirillaceae</taxon>
        <taxon>Ferrovibrio</taxon>
    </lineage>
</organism>
<comment type="caution">
    <text evidence="4">The sequence shown here is derived from an EMBL/GenBank/DDBJ whole genome shotgun (WGS) entry which is preliminary data.</text>
</comment>
<evidence type="ECO:0000313" key="5">
    <source>
        <dbReference type="Proteomes" id="UP001595711"/>
    </source>
</evidence>
<accession>A0ABV7VIQ7</accession>
<proteinExistence type="inferred from homology"/>
<dbReference type="PANTHER" id="PTHR12184:SF1">
    <property type="entry name" value="UBIQUINOL-CYTOCHROME-C REDUCTASE COMPLEX ASSEMBLY FACTOR 1"/>
    <property type="match status" value="1"/>
</dbReference>
<dbReference type="EMBL" id="JBHRYJ010000004">
    <property type="protein sequence ID" value="MFC3677375.1"/>
    <property type="molecule type" value="Genomic_DNA"/>
</dbReference>
<dbReference type="PIRSF" id="PIRSF032079">
    <property type="entry name" value="UCP032079"/>
    <property type="match status" value="1"/>
</dbReference>
<comment type="similarity">
    <text evidence="1">Belongs to the CBP3 family.</text>
</comment>
<evidence type="ECO:0000259" key="3">
    <source>
        <dbReference type="Pfam" id="PF03981"/>
    </source>
</evidence>
<evidence type="ECO:0000313" key="4">
    <source>
        <dbReference type="EMBL" id="MFC3677375.1"/>
    </source>
</evidence>
<gene>
    <name evidence="4" type="ORF">ACFOOQ_17610</name>
</gene>
<evidence type="ECO:0000256" key="1">
    <source>
        <dbReference type="ARBA" id="ARBA00006407"/>
    </source>
</evidence>
<dbReference type="RefSeq" id="WP_379728914.1">
    <property type="nucleotide sequence ID" value="NZ_JBHRYJ010000004.1"/>
</dbReference>
<sequence length="180" mass="19670">MLTNVMSFFSPKPEKAVAVALYRVIVAQARLPRLYSEHGVPDTLDGRFDMIILHAYLASRRLKAMNTEESQTLNQALFDLIFADMDSSLREIGIGDLSVGKKVKVMAQAFYGRVEAYDAGLAADTDAVLAEALQRNLFGTVNPQPAQSLAVAAYVRRVDATLAVLPDREILAGNLEFPAP</sequence>
<dbReference type="InterPro" id="IPR007129">
    <property type="entry name" value="Ubiqinol_cyt_c_chaperone_CPB3"/>
</dbReference>
<dbReference type="Pfam" id="PF03981">
    <property type="entry name" value="Ubiq_cyt_C_chap"/>
    <property type="match status" value="1"/>
</dbReference>
<protein>
    <submittedName>
        <fullName evidence="4">Ubiquinol-cytochrome C chaperone family protein</fullName>
    </submittedName>
</protein>
<dbReference type="InterPro" id="IPR014569">
    <property type="entry name" value="Ubq_cyt-c_CBP3-rel"/>
</dbReference>
<comment type="similarity">
    <text evidence="2">Belongs to the UPF0174 family.</text>
</comment>
<name>A0ABV7VIQ7_9PROT</name>
<dbReference type="Proteomes" id="UP001595711">
    <property type="component" value="Unassembled WGS sequence"/>
</dbReference>